<dbReference type="EMBL" id="FUEG01000010">
    <property type="protein sequence ID" value="SJL09366.1"/>
    <property type="molecule type" value="Genomic_DNA"/>
</dbReference>
<dbReference type="AlphaFoldDB" id="A0A284RKS6"/>
<dbReference type="Proteomes" id="UP000219338">
    <property type="component" value="Unassembled WGS sequence"/>
</dbReference>
<protein>
    <submittedName>
        <fullName evidence="1">Uncharacterized protein</fullName>
    </submittedName>
</protein>
<dbReference type="OrthoDB" id="2836053at2759"/>
<sequence length="294" mass="33944">MSTQLPPELVDVVISEFWYSEPPSKDRIAFMKACPLINSLWKDALARIALRDIYLPTVAYLVYLSSIIGANKSVIYHRFLPKSTRTINCHVDLTKSTSDSAMEPYAVLCSLPNHIGFRKCFPGLHQINLEISYRIHGGLSKFVLFHRQLIRTHVSIYLDKAMTQLSVVPVDWHIIVEHPEADYIRGRITNGYWCMFLSEAISAMAPGMLRCIRSSSFKNIVSNSTYKNDLMFFHGHFLLFEKRGDVQDINYRFRKAARRPSGLWAILTEAYEDIREVFDEPRLTYSTWNLILAE</sequence>
<keyword evidence="2" id="KW-1185">Reference proteome</keyword>
<evidence type="ECO:0000313" key="1">
    <source>
        <dbReference type="EMBL" id="SJL09366.1"/>
    </source>
</evidence>
<gene>
    <name evidence="1" type="ORF">ARMOST_12744</name>
</gene>
<name>A0A284RKS6_ARMOS</name>
<evidence type="ECO:0000313" key="2">
    <source>
        <dbReference type="Proteomes" id="UP000219338"/>
    </source>
</evidence>
<proteinExistence type="predicted"/>
<organism evidence="1 2">
    <name type="scientific">Armillaria ostoyae</name>
    <name type="common">Armillaria root rot fungus</name>
    <dbReference type="NCBI Taxonomy" id="47428"/>
    <lineage>
        <taxon>Eukaryota</taxon>
        <taxon>Fungi</taxon>
        <taxon>Dikarya</taxon>
        <taxon>Basidiomycota</taxon>
        <taxon>Agaricomycotina</taxon>
        <taxon>Agaricomycetes</taxon>
        <taxon>Agaricomycetidae</taxon>
        <taxon>Agaricales</taxon>
        <taxon>Marasmiineae</taxon>
        <taxon>Physalacriaceae</taxon>
        <taxon>Armillaria</taxon>
    </lineage>
</organism>
<accession>A0A284RKS6</accession>
<reference evidence="2" key="1">
    <citation type="journal article" date="2017" name="Nat. Ecol. Evol.">
        <title>Genome expansion and lineage-specific genetic innovations in the forest pathogenic fungi Armillaria.</title>
        <authorList>
            <person name="Sipos G."/>
            <person name="Prasanna A.N."/>
            <person name="Walter M.C."/>
            <person name="O'Connor E."/>
            <person name="Balint B."/>
            <person name="Krizsan K."/>
            <person name="Kiss B."/>
            <person name="Hess J."/>
            <person name="Varga T."/>
            <person name="Slot J."/>
            <person name="Riley R."/>
            <person name="Boka B."/>
            <person name="Rigling D."/>
            <person name="Barry K."/>
            <person name="Lee J."/>
            <person name="Mihaltcheva S."/>
            <person name="LaButti K."/>
            <person name="Lipzen A."/>
            <person name="Waldron R."/>
            <person name="Moloney N.M."/>
            <person name="Sperisen C."/>
            <person name="Kredics L."/>
            <person name="Vagvoelgyi C."/>
            <person name="Patrignani A."/>
            <person name="Fitzpatrick D."/>
            <person name="Nagy I."/>
            <person name="Doyle S."/>
            <person name="Anderson J.B."/>
            <person name="Grigoriev I.V."/>
            <person name="Gueldener U."/>
            <person name="Muensterkoetter M."/>
            <person name="Nagy L.G."/>
        </authorList>
    </citation>
    <scope>NUCLEOTIDE SEQUENCE [LARGE SCALE GENOMIC DNA]</scope>
    <source>
        <strain evidence="2">C18/9</strain>
    </source>
</reference>